<comment type="similarity">
    <text evidence="2">Belongs to the SNU66/SART1 family.</text>
</comment>
<evidence type="ECO:0000256" key="1">
    <source>
        <dbReference type="ARBA" id="ARBA00004123"/>
    </source>
</evidence>
<dbReference type="FunCoup" id="A0A2T3ADX4">
    <property type="interactions" value="794"/>
</dbReference>
<organism evidence="6 7">
    <name type="scientific">Coniella lustricola</name>
    <dbReference type="NCBI Taxonomy" id="2025994"/>
    <lineage>
        <taxon>Eukaryota</taxon>
        <taxon>Fungi</taxon>
        <taxon>Dikarya</taxon>
        <taxon>Ascomycota</taxon>
        <taxon>Pezizomycotina</taxon>
        <taxon>Sordariomycetes</taxon>
        <taxon>Sordariomycetidae</taxon>
        <taxon>Diaporthales</taxon>
        <taxon>Schizoparmaceae</taxon>
        <taxon>Coniella</taxon>
    </lineage>
</organism>
<keyword evidence="7" id="KW-1185">Reference proteome</keyword>
<evidence type="ECO:0000256" key="5">
    <source>
        <dbReference type="SAM" id="MobiDB-lite"/>
    </source>
</evidence>
<dbReference type="OrthoDB" id="5583at2759"/>
<proteinExistence type="inferred from homology"/>
<evidence type="ECO:0000256" key="3">
    <source>
        <dbReference type="ARBA" id="ARBA00023242"/>
    </source>
</evidence>
<dbReference type="InterPro" id="IPR005011">
    <property type="entry name" value="SNU66/SART1"/>
</dbReference>
<feature type="compositionally biased region" description="Basic and acidic residues" evidence="5">
    <location>
        <begin position="609"/>
        <end position="624"/>
    </location>
</feature>
<keyword evidence="3" id="KW-0539">Nucleus</keyword>
<feature type="compositionally biased region" description="Basic and acidic residues" evidence="5">
    <location>
        <begin position="369"/>
        <end position="381"/>
    </location>
</feature>
<dbReference type="GO" id="GO:0046540">
    <property type="term" value="C:U4/U6 x U5 tri-snRNP complex"/>
    <property type="evidence" value="ECO:0007669"/>
    <property type="project" value="TreeGrafter"/>
</dbReference>
<evidence type="ECO:0000256" key="4">
    <source>
        <dbReference type="SAM" id="Coils"/>
    </source>
</evidence>
<dbReference type="PANTHER" id="PTHR14152">
    <property type="entry name" value="SQUAMOUS CELL CARCINOMA ANTIGEN RECOGNISED BY CYTOTOXIC T LYMPHOCYTES"/>
    <property type="match status" value="1"/>
</dbReference>
<feature type="compositionally biased region" description="Basic residues" evidence="5">
    <location>
        <begin position="296"/>
        <end position="305"/>
    </location>
</feature>
<dbReference type="Pfam" id="PF03343">
    <property type="entry name" value="SART-1"/>
    <property type="match status" value="1"/>
</dbReference>
<dbReference type="STRING" id="2025994.A0A2T3ADX4"/>
<feature type="region of interest" description="Disordered" evidence="5">
    <location>
        <begin position="361"/>
        <end position="457"/>
    </location>
</feature>
<feature type="compositionally biased region" description="Acidic residues" evidence="5">
    <location>
        <begin position="382"/>
        <end position="392"/>
    </location>
</feature>
<protein>
    <submittedName>
        <fullName evidence="6">SART-1 protein</fullName>
    </submittedName>
</protein>
<accession>A0A2T3ADX4</accession>
<name>A0A2T3ADX4_9PEZI</name>
<feature type="compositionally biased region" description="Low complexity" evidence="5">
    <location>
        <begin position="26"/>
        <end position="37"/>
    </location>
</feature>
<evidence type="ECO:0000313" key="6">
    <source>
        <dbReference type="EMBL" id="PSR93692.1"/>
    </source>
</evidence>
<gene>
    <name evidence="6" type="ORF">BD289DRAFT_175524</name>
</gene>
<dbReference type="AlphaFoldDB" id="A0A2T3ADX4"/>
<dbReference type="Proteomes" id="UP000241462">
    <property type="component" value="Unassembled WGS sequence"/>
</dbReference>
<keyword evidence="4" id="KW-0175">Coiled coil</keyword>
<evidence type="ECO:0000313" key="7">
    <source>
        <dbReference type="Proteomes" id="UP000241462"/>
    </source>
</evidence>
<dbReference type="EMBL" id="KZ678405">
    <property type="protein sequence ID" value="PSR93692.1"/>
    <property type="molecule type" value="Genomic_DNA"/>
</dbReference>
<feature type="coiled-coil region" evidence="4">
    <location>
        <begin position="511"/>
        <end position="558"/>
    </location>
</feature>
<evidence type="ECO:0000256" key="2">
    <source>
        <dbReference type="ARBA" id="ARBA00006076"/>
    </source>
</evidence>
<feature type="compositionally biased region" description="Polar residues" evidence="5">
    <location>
        <begin position="636"/>
        <end position="645"/>
    </location>
</feature>
<dbReference type="PANTHER" id="PTHR14152:SF5">
    <property type="entry name" value="U4_U6.U5 TRI-SNRNP-ASSOCIATED PROTEIN 1"/>
    <property type="match status" value="1"/>
</dbReference>
<comment type="subcellular location">
    <subcellularLocation>
        <location evidence="1">Nucleus</location>
    </subcellularLocation>
</comment>
<dbReference type="GO" id="GO:0045292">
    <property type="term" value="P:mRNA cis splicing, via spliceosome"/>
    <property type="evidence" value="ECO:0007669"/>
    <property type="project" value="TreeGrafter"/>
</dbReference>
<reference evidence="6 7" key="1">
    <citation type="journal article" date="2018" name="Mycol. Prog.">
        <title>Coniella lustricola, a new species from submerged detritus.</title>
        <authorList>
            <person name="Raudabaugh D.B."/>
            <person name="Iturriaga T."/>
            <person name="Carver A."/>
            <person name="Mondo S."/>
            <person name="Pangilinan J."/>
            <person name="Lipzen A."/>
            <person name="He G."/>
            <person name="Amirebrahimi M."/>
            <person name="Grigoriev I.V."/>
            <person name="Miller A.N."/>
        </authorList>
    </citation>
    <scope>NUCLEOTIDE SEQUENCE [LARGE SCALE GENOMIC DNA]</scope>
    <source>
        <strain evidence="6 7">B22-T-1</strain>
    </source>
</reference>
<sequence>MDANTIEELNKVRKAMGLKPLPVPNAAGPATTTTATDPADEEEPASTIETREAAAGDNYRKVLEAEKNKRDREARLAAIKREREKAQRFATLNGKGLGDLDDEEAGEADAKAWLKGMRKKQKKIAEERRTEEEKEAAAKAAARAAQYSAKDLAGVKVGHDMTTLLDGDDQILTLKDNTVLDEEDDGDELENVDMREQEKLNEKLDLKKKRPVYDPNAVDDTGERSILAQYDEEISGKKKKTFTLDTSGTIADLADILEGPATRGEKKTIQNLDLDIMTDAPVSDYLDQSEIKVKKPKKKKKAKVTRQRDDEDVLFSVDQAPDGEDAMELDLPVAKKRKAADDTFGDDDDLQNSLALQRRLALKKQKRTRPQDIAKQLKAEAEQDAENGEPEVEQGGLVVDETTEFLSAINKPESDDEARPRKKSKSREPVTKMDDDSDDEMENAPQIKQEVSEAAGLEAVEDLTTTGVEEEKYVAQGIGATLALLKERNIIDASTQGAEKNEHFRQRELFLAEQSRLVAQVDEDAKRQRERDRTNGFLDRLSARDREEYARKQNAEREFKLSSIRANLLKKYKFNVELKYVDEMGRHLNQKEAFKELSHQFHGKTSGKGKTDKKLSKVEQEKRRMAASIFDASQEAGMSNATAQQTKKRKEAGVRLA</sequence>
<dbReference type="InParanoid" id="A0A2T3ADX4"/>
<feature type="region of interest" description="Disordered" evidence="5">
    <location>
        <begin position="296"/>
        <end position="330"/>
    </location>
</feature>
<feature type="region of interest" description="Disordered" evidence="5">
    <location>
        <begin position="16"/>
        <end position="47"/>
    </location>
</feature>
<feature type="region of interest" description="Disordered" evidence="5">
    <location>
        <begin position="597"/>
        <end position="657"/>
    </location>
</feature>
<dbReference type="GO" id="GO:0000481">
    <property type="term" value="P:maturation of 5S rRNA"/>
    <property type="evidence" value="ECO:0007669"/>
    <property type="project" value="TreeGrafter"/>
</dbReference>